<keyword evidence="4 5" id="KW-0472">Membrane</keyword>
<organism evidence="8 9">
    <name type="scientific">Chiloscyllium punctatum</name>
    <name type="common">Brownbanded bambooshark</name>
    <name type="synonym">Hemiscyllium punctatum</name>
    <dbReference type="NCBI Taxonomy" id="137246"/>
    <lineage>
        <taxon>Eukaryota</taxon>
        <taxon>Metazoa</taxon>
        <taxon>Chordata</taxon>
        <taxon>Craniata</taxon>
        <taxon>Vertebrata</taxon>
        <taxon>Chondrichthyes</taxon>
        <taxon>Elasmobranchii</taxon>
        <taxon>Galeomorphii</taxon>
        <taxon>Galeoidea</taxon>
        <taxon>Orectolobiformes</taxon>
        <taxon>Hemiscylliidae</taxon>
        <taxon>Chiloscyllium</taxon>
    </lineage>
</organism>
<evidence type="ECO:0000256" key="5">
    <source>
        <dbReference type="SAM" id="Phobius"/>
    </source>
</evidence>
<protein>
    <recommendedName>
        <fullName evidence="7">Major facilitator superfamily (MFS) profile domain-containing protein</fullName>
    </recommendedName>
</protein>
<keyword evidence="2 5" id="KW-0812">Transmembrane</keyword>
<dbReference type="Pfam" id="PF07690">
    <property type="entry name" value="MFS_1"/>
    <property type="match status" value="1"/>
</dbReference>
<evidence type="ECO:0000313" key="9">
    <source>
        <dbReference type="Proteomes" id="UP000287033"/>
    </source>
</evidence>
<evidence type="ECO:0000256" key="2">
    <source>
        <dbReference type="ARBA" id="ARBA00022692"/>
    </source>
</evidence>
<dbReference type="PANTHER" id="PTHR24064">
    <property type="entry name" value="SOLUTE CARRIER FAMILY 22 MEMBER"/>
    <property type="match status" value="1"/>
</dbReference>
<feature type="transmembrane region" description="Helical" evidence="5">
    <location>
        <begin position="119"/>
        <end position="143"/>
    </location>
</feature>
<dbReference type="STRING" id="137246.A0A401S9A4"/>
<dbReference type="InterPro" id="IPR011701">
    <property type="entry name" value="MFS"/>
</dbReference>
<dbReference type="Proteomes" id="UP000287033">
    <property type="component" value="Unassembled WGS sequence"/>
</dbReference>
<dbReference type="EMBL" id="BEZZ01000145">
    <property type="protein sequence ID" value="GCC26954.1"/>
    <property type="molecule type" value="Genomic_DNA"/>
</dbReference>
<dbReference type="InterPro" id="IPR036259">
    <property type="entry name" value="MFS_trans_sf"/>
</dbReference>
<dbReference type="OMA" id="NTYSGVM"/>
<feature type="transmembrane region" description="Helical" evidence="5">
    <location>
        <begin position="32"/>
        <end position="49"/>
    </location>
</feature>
<dbReference type="GO" id="GO:0022857">
    <property type="term" value="F:transmembrane transporter activity"/>
    <property type="evidence" value="ECO:0007669"/>
    <property type="project" value="InterPro"/>
</dbReference>
<keyword evidence="9" id="KW-1185">Reference proteome</keyword>
<dbReference type="PROSITE" id="PS00216">
    <property type="entry name" value="SUGAR_TRANSPORT_1"/>
    <property type="match status" value="1"/>
</dbReference>
<keyword evidence="6" id="KW-0732">Signal</keyword>
<sequence>MAGGMFLAWSAILVRAWRSCPWDLVCDNSWKGPFTTSIFFLGVLCGSLISGQLSDRYGRKVVLFGGIALQTTLNLIQLASQSWEMFCVLHFFVGVGDIASYIAAFVLGTELLRKSERIAYTALGVCIFYAFGYMLLPFCAYYIRDWRMLLLTLTLPEILYVPLWWYIPESPRWLLTQGYVFQAEAILKDAARKNGITHPGVIFDTTCRSTEPVDRNRHEHNYLDLIITANIRNVTILSFFIWMIGNIGYHGLSLNTPNMHGDPYINCFISAASELLVYVIVWWLMRVSPRRITTASMFILSGGVLLLVQFVPSITYSKILAFMLMGGLMVTAGLLSLLLPETHGQPLSETIHQMQPMSCCSGSAKGHCCKPSSYRTTVQQNHQPQDDITSSAILAAGL</sequence>
<dbReference type="SUPFAM" id="SSF103473">
    <property type="entry name" value="MFS general substrate transporter"/>
    <property type="match status" value="1"/>
</dbReference>
<name>A0A401S9A4_CHIPU</name>
<evidence type="ECO:0000256" key="3">
    <source>
        <dbReference type="ARBA" id="ARBA00022989"/>
    </source>
</evidence>
<dbReference type="Gene3D" id="1.20.1250.20">
    <property type="entry name" value="MFS general substrate transporter like domains"/>
    <property type="match status" value="1"/>
</dbReference>
<dbReference type="OrthoDB" id="3936150at2759"/>
<dbReference type="PROSITE" id="PS50850">
    <property type="entry name" value="MFS"/>
    <property type="match status" value="1"/>
</dbReference>
<comment type="subcellular location">
    <subcellularLocation>
        <location evidence="1">Membrane</location>
        <topology evidence="1">Multi-pass membrane protein</topology>
    </subcellularLocation>
</comment>
<proteinExistence type="predicted"/>
<feature type="domain" description="Major facilitator superfamily (MFS) profile" evidence="7">
    <location>
        <begin position="1"/>
        <end position="398"/>
    </location>
</feature>
<evidence type="ECO:0000256" key="1">
    <source>
        <dbReference type="ARBA" id="ARBA00004141"/>
    </source>
</evidence>
<keyword evidence="3 5" id="KW-1133">Transmembrane helix</keyword>
<reference evidence="8 9" key="1">
    <citation type="journal article" date="2018" name="Nat. Ecol. Evol.">
        <title>Shark genomes provide insights into elasmobranch evolution and the origin of vertebrates.</title>
        <authorList>
            <person name="Hara Y"/>
            <person name="Yamaguchi K"/>
            <person name="Onimaru K"/>
            <person name="Kadota M"/>
            <person name="Koyanagi M"/>
            <person name="Keeley SD"/>
            <person name="Tatsumi K"/>
            <person name="Tanaka K"/>
            <person name="Motone F"/>
            <person name="Kageyama Y"/>
            <person name="Nozu R"/>
            <person name="Adachi N"/>
            <person name="Nishimura O"/>
            <person name="Nakagawa R"/>
            <person name="Tanegashima C"/>
            <person name="Kiyatake I"/>
            <person name="Matsumoto R"/>
            <person name="Murakumo K"/>
            <person name="Nishida K"/>
            <person name="Terakita A"/>
            <person name="Kuratani S"/>
            <person name="Sato K"/>
            <person name="Hyodo S Kuraku.S."/>
        </authorList>
    </citation>
    <scope>NUCLEOTIDE SEQUENCE [LARGE SCALE GENOMIC DNA]</scope>
</reference>
<dbReference type="AlphaFoldDB" id="A0A401S9A4"/>
<accession>A0A401S9A4</accession>
<feature type="chain" id="PRO_5019083029" description="Major facilitator superfamily (MFS) profile domain-containing protein" evidence="6">
    <location>
        <begin position="17"/>
        <end position="398"/>
    </location>
</feature>
<evidence type="ECO:0000313" key="8">
    <source>
        <dbReference type="EMBL" id="GCC26954.1"/>
    </source>
</evidence>
<comment type="caution">
    <text evidence="8">The sequence shown here is derived from an EMBL/GenBank/DDBJ whole genome shotgun (WGS) entry which is preliminary data.</text>
</comment>
<gene>
    <name evidence="8" type="ORF">chiPu_0005374</name>
</gene>
<evidence type="ECO:0000256" key="4">
    <source>
        <dbReference type="ARBA" id="ARBA00023136"/>
    </source>
</evidence>
<evidence type="ECO:0000256" key="6">
    <source>
        <dbReference type="SAM" id="SignalP"/>
    </source>
</evidence>
<evidence type="ECO:0000259" key="7">
    <source>
        <dbReference type="PROSITE" id="PS50850"/>
    </source>
</evidence>
<feature type="transmembrane region" description="Helical" evidence="5">
    <location>
        <begin position="85"/>
        <end position="107"/>
    </location>
</feature>
<feature type="transmembrane region" description="Helical" evidence="5">
    <location>
        <begin position="263"/>
        <end position="285"/>
    </location>
</feature>
<dbReference type="InterPro" id="IPR005829">
    <property type="entry name" value="Sugar_transporter_CS"/>
</dbReference>
<feature type="transmembrane region" description="Helical" evidence="5">
    <location>
        <begin position="319"/>
        <end position="339"/>
    </location>
</feature>
<feature type="transmembrane region" description="Helical" evidence="5">
    <location>
        <begin position="222"/>
        <end position="243"/>
    </location>
</feature>
<feature type="transmembrane region" description="Helical" evidence="5">
    <location>
        <begin position="292"/>
        <end position="313"/>
    </location>
</feature>
<dbReference type="GO" id="GO:0016020">
    <property type="term" value="C:membrane"/>
    <property type="evidence" value="ECO:0007669"/>
    <property type="project" value="UniProtKB-SubCell"/>
</dbReference>
<dbReference type="InterPro" id="IPR020846">
    <property type="entry name" value="MFS_dom"/>
</dbReference>
<feature type="signal peptide" evidence="6">
    <location>
        <begin position="1"/>
        <end position="16"/>
    </location>
</feature>